<evidence type="ECO:0000313" key="2">
    <source>
        <dbReference type="EMBL" id="KOA49506.1"/>
    </source>
</evidence>
<dbReference type="AlphaFoldDB" id="A0AB34T8K4"/>
<reference evidence="2 3" key="1">
    <citation type="journal article" date="2015" name="Int J Genomics">
        <title>Comparative Genomics Revealed Genetic Diversity and Species/Strain-Level Differences in Carbohydrate Metabolism of Three Probiotic Bifidobacterial Species.</title>
        <authorList>
            <person name="Odamaki T."/>
            <person name="Horigome A."/>
            <person name="Sugahara H."/>
            <person name="Hashikura N."/>
            <person name="Minami J."/>
            <person name="Xiao J.Z."/>
            <person name="Abe F."/>
        </authorList>
    </citation>
    <scope>NUCLEOTIDE SEQUENCE [LARGE SCALE GENOMIC DNA]</scope>
    <source>
        <strain evidence="2 3">MCC 0483</strain>
    </source>
</reference>
<sequence length="577" mass="63874">MPREFNLIHEPWFRVMLRDGTNMKVGVAEAIARAGDIMIVADHAATRLAIMRLLAAIHARALTVAGHVDDPAHMQGLWDADRLDTDAVDTYLHAWERRFDLFDPERPFIQDPSLRVAWPKPARTLYPWNRDRAPFGPALDMRDTLPPGDAAVGILLDMAYDTSGIKPAPGKGLAYAPVPGVRCDGWPGGAVAWVPQTGSLARDILAMTPMPYNTGDLPVWEHDITTDGETLVRPAGMVQAWTLPTRRINLHADEDGMVRSMSATYGVVPDPTVMYDVDPLVTLNARTGRPLYHVDDTGRPLWSPPAWAWAETRPRWFAWAARLMGDTVTRVECSAAVYDQSVIADMPGMLMPIRSRWLADTGDDAILCMGAVRRLADAWVRMIRRIEFGVGRRVGDAAGGSPTPGEMLRDQHTMADIMRDLTPFLEQMLTDPDPDALGIGLHRIGTWMKTRVREEFEERAIPAISKRAYPPARALFTLLASVDSILEEWHDGERPTPRATTQAQPTASGHARRGRAPKPVIRSGGDLPDARFDSARQAVEWLRENGRPKAAAPPISSVCNGRTSSAYGFTWRFADAE</sequence>
<name>A0AB34T8K4_9BIFI</name>
<evidence type="ECO:0000256" key="1">
    <source>
        <dbReference type="SAM" id="MobiDB-lite"/>
    </source>
</evidence>
<feature type="region of interest" description="Disordered" evidence="1">
    <location>
        <begin position="491"/>
        <end position="530"/>
    </location>
</feature>
<organism evidence="2 3">
    <name type="scientific">Bifidobacterium animalis subsp. animalis MCC 0483</name>
    <dbReference type="NCBI Taxonomy" id="1365955"/>
    <lineage>
        <taxon>Bacteria</taxon>
        <taxon>Bacillati</taxon>
        <taxon>Actinomycetota</taxon>
        <taxon>Actinomycetes</taxon>
        <taxon>Bifidobacteriales</taxon>
        <taxon>Bifidobacteriaceae</taxon>
        <taxon>Bifidobacterium</taxon>
    </lineage>
</organism>
<dbReference type="Pfam" id="PF09481">
    <property type="entry name" value="CRISPR_Cse1"/>
    <property type="match status" value="1"/>
</dbReference>
<proteinExistence type="predicted"/>
<evidence type="ECO:0008006" key="4">
    <source>
        <dbReference type="Google" id="ProtNLM"/>
    </source>
</evidence>
<protein>
    <recommendedName>
        <fullName evidence="4">Type I-E CRISPR-associated protein Cse1/CasA</fullName>
    </recommendedName>
</protein>
<dbReference type="NCBIfam" id="TIGR02547">
    <property type="entry name" value="casA_cse1"/>
    <property type="match status" value="1"/>
</dbReference>
<dbReference type="EMBL" id="AWFK01000008">
    <property type="protein sequence ID" value="KOA49506.1"/>
    <property type="molecule type" value="Genomic_DNA"/>
</dbReference>
<accession>A0AB34T8K4</accession>
<dbReference type="InterPro" id="IPR013381">
    <property type="entry name" value="CRISPR-assoc_prot_Cse1"/>
</dbReference>
<dbReference type="RefSeq" id="WP_052826330.1">
    <property type="nucleotide sequence ID" value="NZ_AWFK01000008.1"/>
</dbReference>
<comment type="caution">
    <text evidence="2">The sequence shown here is derived from an EMBL/GenBank/DDBJ whole genome shotgun (WGS) entry which is preliminary data.</text>
</comment>
<feature type="compositionally biased region" description="Low complexity" evidence="1">
    <location>
        <begin position="497"/>
        <end position="507"/>
    </location>
</feature>
<gene>
    <name evidence="2" type="ORF">BAAM0483_05005</name>
</gene>
<evidence type="ECO:0000313" key="3">
    <source>
        <dbReference type="Proteomes" id="UP000037239"/>
    </source>
</evidence>
<dbReference type="Proteomes" id="UP000037239">
    <property type="component" value="Unassembled WGS sequence"/>
</dbReference>